<evidence type="ECO:0000313" key="1">
    <source>
        <dbReference type="EMBL" id="CAH0379407.1"/>
    </source>
</evidence>
<sequence length="79" mass="8303">VRPRATRAGGATSAAAVLSTARRRMLQLWRPLSAKGQAWVVGCGADKSQCPAYGCVAAMATVVVKSPPRRHKLLSLSSL</sequence>
<feature type="non-terminal residue" evidence="1">
    <location>
        <position position="1"/>
    </location>
</feature>
<reference evidence="1" key="1">
    <citation type="submission" date="2021-11" db="EMBL/GenBank/DDBJ databases">
        <authorList>
            <consortium name="Genoscope - CEA"/>
            <person name="William W."/>
        </authorList>
    </citation>
    <scope>NUCLEOTIDE SEQUENCE</scope>
</reference>
<feature type="non-terminal residue" evidence="1">
    <location>
        <position position="79"/>
    </location>
</feature>
<evidence type="ECO:0000313" key="2">
    <source>
        <dbReference type="Proteomes" id="UP000789595"/>
    </source>
</evidence>
<name>A0A8J2X3C3_9STRA</name>
<dbReference type="EMBL" id="CAKKNE010000006">
    <property type="protein sequence ID" value="CAH0379407.1"/>
    <property type="molecule type" value="Genomic_DNA"/>
</dbReference>
<comment type="caution">
    <text evidence="1">The sequence shown here is derived from an EMBL/GenBank/DDBJ whole genome shotgun (WGS) entry which is preliminary data.</text>
</comment>
<keyword evidence="2" id="KW-1185">Reference proteome</keyword>
<accession>A0A8J2X3C3</accession>
<gene>
    <name evidence="1" type="ORF">PECAL_6P10300</name>
</gene>
<dbReference type="AlphaFoldDB" id="A0A8J2X3C3"/>
<organism evidence="1 2">
    <name type="scientific">Pelagomonas calceolata</name>
    <dbReference type="NCBI Taxonomy" id="35677"/>
    <lineage>
        <taxon>Eukaryota</taxon>
        <taxon>Sar</taxon>
        <taxon>Stramenopiles</taxon>
        <taxon>Ochrophyta</taxon>
        <taxon>Pelagophyceae</taxon>
        <taxon>Pelagomonadales</taxon>
        <taxon>Pelagomonadaceae</taxon>
        <taxon>Pelagomonas</taxon>
    </lineage>
</organism>
<dbReference type="Proteomes" id="UP000789595">
    <property type="component" value="Unassembled WGS sequence"/>
</dbReference>
<proteinExistence type="predicted"/>
<protein>
    <submittedName>
        <fullName evidence="1">Uncharacterized protein</fullName>
    </submittedName>
</protein>